<keyword evidence="2" id="KW-0175">Coiled coil</keyword>
<reference evidence="7 8" key="1">
    <citation type="journal article" date="2011" name="J. Bacteriol.">
        <title>Genome of Ochrobactrum anthropi ATCC 49188 T, a versatile opportunistic pathogen and symbiont of several eukaryotic hosts.</title>
        <authorList>
            <person name="Chain P.S."/>
            <person name="Lang D.M."/>
            <person name="Comerci D.J."/>
            <person name="Malfatti S.A."/>
            <person name="Vergez L.M."/>
            <person name="Shin M."/>
            <person name="Ugalde R.A."/>
            <person name="Garcia E."/>
            <person name="Tolmasky M.E."/>
        </authorList>
    </citation>
    <scope>NUCLEOTIDE SEQUENCE [LARGE SCALE GENOMIC DNA]</scope>
    <source>
        <strain evidence="8">ATCC 49188 / DSM 6882 / CCUG 24695 / JCM 21032 / LMG 3331 / NBRC 15819 / NCTC 12168 / Alc 37</strain>
    </source>
</reference>
<dbReference type="Gene3D" id="1.10.10.60">
    <property type="entry name" value="Homeodomain-like"/>
    <property type="match status" value="1"/>
</dbReference>
<dbReference type="HOGENOM" id="CLU_069356_29_0_5"/>
<dbReference type="PROSITE" id="PS01081">
    <property type="entry name" value="HTH_TETR_1"/>
    <property type="match status" value="1"/>
</dbReference>
<sequence length="237" mass="26693">MRRCIGWKIGSFDQISLILTGRRSGINWQRPEVLEIDLPSTAIKPKPRTKPAEIRRDELMAAAEALFLEKGFAATSVDEIVRLADVAKGTFYLHFRSKDDILLALRERFVDGFCARLERQLGLLPADDWQGKLAAWAETGIAGYLDNYKLHDMVFHDFHPPMRRMKQENPAIVRLDALLTDGNAAGVWKIADTRLTAVLLFNALHGAVDEIISNPDMMDRAEMVAGVKTFFLQAVRS</sequence>
<dbReference type="AlphaFoldDB" id="A6WW09"/>
<dbReference type="EMBL" id="CP000758">
    <property type="protein sequence ID" value="ABS13163.1"/>
    <property type="molecule type" value="Genomic_DNA"/>
</dbReference>
<dbReference type="KEGG" id="oan:Oant_0432"/>
<dbReference type="FunFam" id="1.10.10.60:FF:000141">
    <property type="entry name" value="TetR family transcriptional regulator"/>
    <property type="match status" value="1"/>
</dbReference>
<keyword evidence="8" id="KW-1185">Reference proteome</keyword>
<keyword evidence="1" id="KW-0805">Transcription regulation</keyword>
<dbReference type="SUPFAM" id="SSF46689">
    <property type="entry name" value="Homeodomain-like"/>
    <property type="match status" value="1"/>
</dbReference>
<dbReference type="InterPro" id="IPR009057">
    <property type="entry name" value="Homeodomain-like_sf"/>
</dbReference>
<proteinExistence type="predicted"/>
<dbReference type="GO" id="GO:0003700">
    <property type="term" value="F:DNA-binding transcription factor activity"/>
    <property type="evidence" value="ECO:0007669"/>
    <property type="project" value="TreeGrafter"/>
</dbReference>
<evidence type="ECO:0000256" key="5">
    <source>
        <dbReference type="PROSITE-ProRule" id="PRU00335"/>
    </source>
</evidence>
<evidence type="ECO:0000256" key="1">
    <source>
        <dbReference type="ARBA" id="ARBA00023015"/>
    </source>
</evidence>
<dbReference type="InterPro" id="IPR023772">
    <property type="entry name" value="DNA-bd_HTH_TetR-type_CS"/>
</dbReference>
<dbReference type="Pfam" id="PF00440">
    <property type="entry name" value="TetR_N"/>
    <property type="match status" value="1"/>
</dbReference>
<dbReference type="PANTHER" id="PTHR30055">
    <property type="entry name" value="HTH-TYPE TRANSCRIPTIONAL REGULATOR RUTR"/>
    <property type="match status" value="1"/>
</dbReference>
<evidence type="ECO:0000313" key="8">
    <source>
        <dbReference type="Proteomes" id="UP000002301"/>
    </source>
</evidence>
<dbReference type="InterPro" id="IPR050109">
    <property type="entry name" value="HTH-type_TetR-like_transc_reg"/>
</dbReference>
<keyword evidence="4" id="KW-0804">Transcription</keyword>
<dbReference type="PANTHER" id="PTHR30055:SF183">
    <property type="entry name" value="NUCLEOID OCCLUSION FACTOR SLMA"/>
    <property type="match status" value="1"/>
</dbReference>
<feature type="domain" description="HTH tetR-type" evidence="6">
    <location>
        <begin position="53"/>
        <end position="113"/>
    </location>
</feature>
<evidence type="ECO:0000313" key="7">
    <source>
        <dbReference type="EMBL" id="ABS13163.1"/>
    </source>
</evidence>
<evidence type="ECO:0000259" key="6">
    <source>
        <dbReference type="PROSITE" id="PS50977"/>
    </source>
</evidence>
<dbReference type="SUPFAM" id="SSF48498">
    <property type="entry name" value="Tetracyclin repressor-like, C-terminal domain"/>
    <property type="match status" value="1"/>
</dbReference>
<gene>
    <name evidence="7" type="ordered locus">Oant_0432</name>
</gene>
<keyword evidence="3 5" id="KW-0238">DNA-binding</keyword>
<dbReference type="GO" id="GO:0000976">
    <property type="term" value="F:transcription cis-regulatory region binding"/>
    <property type="evidence" value="ECO:0007669"/>
    <property type="project" value="TreeGrafter"/>
</dbReference>
<name>A6WW09_BRUA4</name>
<dbReference type="PRINTS" id="PR00455">
    <property type="entry name" value="HTHTETR"/>
</dbReference>
<organism evidence="7 8">
    <name type="scientific">Brucella anthropi (strain ATCC 49188 / DSM 6882 / CCUG 24695 / JCM 21032 / LMG 3331 / NBRC 15819 / NCTC 12168 / Alc 37)</name>
    <name type="common">Ochrobactrum anthropi</name>
    <dbReference type="NCBI Taxonomy" id="439375"/>
    <lineage>
        <taxon>Bacteria</taxon>
        <taxon>Pseudomonadati</taxon>
        <taxon>Pseudomonadota</taxon>
        <taxon>Alphaproteobacteria</taxon>
        <taxon>Hyphomicrobiales</taxon>
        <taxon>Brucellaceae</taxon>
        <taxon>Brucella/Ochrobactrum group</taxon>
        <taxon>Brucella</taxon>
    </lineage>
</organism>
<evidence type="ECO:0000256" key="4">
    <source>
        <dbReference type="ARBA" id="ARBA00023163"/>
    </source>
</evidence>
<evidence type="ECO:0000256" key="3">
    <source>
        <dbReference type="ARBA" id="ARBA00023125"/>
    </source>
</evidence>
<dbReference type="InterPro" id="IPR036271">
    <property type="entry name" value="Tet_transcr_reg_TetR-rel_C_sf"/>
</dbReference>
<dbReference type="Gene3D" id="1.10.357.10">
    <property type="entry name" value="Tetracycline Repressor, domain 2"/>
    <property type="match status" value="1"/>
</dbReference>
<dbReference type="eggNOG" id="COG1309">
    <property type="taxonomic scope" value="Bacteria"/>
</dbReference>
<dbReference type="Proteomes" id="UP000002301">
    <property type="component" value="Chromosome 1"/>
</dbReference>
<dbReference type="InterPro" id="IPR001647">
    <property type="entry name" value="HTH_TetR"/>
</dbReference>
<protein>
    <submittedName>
        <fullName evidence="7">Transcriptional regulator, TetR family</fullName>
    </submittedName>
</protein>
<dbReference type="PROSITE" id="PS50977">
    <property type="entry name" value="HTH_TETR_2"/>
    <property type="match status" value="1"/>
</dbReference>
<evidence type="ECO:0000256" key="2">
    <source>
        <dbReference type="ARBA" id="ARBA00023054"/>
    </source>
</evidence>
<feature type="DNA-binding region" description="H-T-H motif" evidence="5">
    <location>
        <begin position="76"/>
        <end position="95"/>
    </location>
</feature>
<accession>A6WW09</accession>